<dbReference type="EMBL" id="LLXL01001776">
    <property type="protein sequence ID" value="PKK62930.1"/>
    <property type="molecule type" value="Genomic_DNA"/>
</dbReference>
<name>A0A2N1MMQ8_9GLOM</name>
<dbReference type="InterPro" id="IPR012337">
    <property type="entry name" value="RNaseH-like_sf"/>
</dbReference>
<gene>
    <name evidence="2" type="ORF">RhiirC2_789643</name>
</gene>
<feature type="region of interest" description="Disordered" evidence="1">
    <location>
        <begin position="173"/>
        <end position="200"/>
    </location>
</feature>
<evidence type="ECO:0008006" key="4">
    <source>
        <dbReference type="Google" id="ProtNLM"/>
    </source>
</evidence>
<dbReference type="AlphaFoldDB" id="A0A2N1MMQ8"/>
<proteinExistence type="predicted"/>
<evidence type="ECO:0000256" key="1">
    <source>
        <dbReference type="SAM" id="MobiDB-lite"/>
    </source>
</evidence>
<dbReference type="VEuPathDB" id="FungiDB:FUN_014762"/>
<dbReference type="SUPFAM" id="SSF53098">
    <property type="entry name" value="Ribonuclease H-like"/>
    <property type="match status" value="1"/>
</dbReference>
<dbReference type="VEuPathDB" id="FungiDB:RhiirFUN_017226"/>
<comment type="caution">
    <text evidence="2">The sequence shown here is derived from an EMBL/GenBank/DDBJ whole genome shotgun (WGS) entry which is preliminary data.</text>
</comment>
<reference evidence="2 3" key="1">
    <citation type="submission" date="2016-04" db="EMBL/GenBank/DDBJ databases">
        <title>Genome analyses suggest a sexual origin of heterokaryosis in a supposedly ancient asexual fungus.</title>
        <authorList>
            <person name="Ropars J."/>
            <person name="Sedzielewska K."/>
            <person name="Noel J."/>
            <person name="Charron P."/>
            <person name="Farinelli L."/>
            <person name="Marton T."/>
            <person name="Kruger M."/>
            <person name="Pelin A."/>
            <person name="Brachmann A."/>
            <person name="Corradi N."/>
        </authorList>
    </citation>
    <scope>NUCLEOTIDE SEQUENCE [LARGE SCALE GENOMIC DNA]</scope>
    <source>
        <strain evidence="2 3">C2</strain>
    </source>
</reference>
<protein>
    <recommendedName>
        <fullName evidence="4">HAT C-terminal dimerisation domain-containing protein</fullName>
    </recommendedName>
</protein>
<dbReference type="VEuPathDB" id="FungiDB:RhiirA1_480430"/>
<evidence type="ECO:0000313" key="3">
    <source>
        <dbReference type="Proteomes" id="UP000233469"/>
    </source>
</evidence>
<dbReference type="Proteomes" id="UP000233469">
    <property type="component" value="Unassembled WGS sequence"/>
</dbReference>
<accession>A0A2N1MMQ8</accession>
<evidence type="ECO:0000313" key="2">
    <source>
        <dbReference type="EMBL" id="PKK62930.1"/>
    </source>
</evidence>
<sequence length="200" mass="23492">MEIIAILSVNYVTDIQKELYNKYYSIMVLCETRWNSHFYCFKSLIQSKQALRNLAIRHERSQSTPAEANFEDYRQKIEPFDDETFGQFGGDVFKFWKYIEGDYKELASIALRIFGICVNAASVERMWTSMGFLHMNRLLSMSKLRASINFSFRKKELQKNEVEFFDLNTKPVDDSAENLQKNPIDDEEITGDENIITSER</sequence>
<dbReference type="VEuPathDB" id="FungiDB:RhiirA1_489047"/>
<organism evidence="2 3">
    <name type="scientific">Rhizophagus irregularis</name>
    <dbReference type="NCBI Taxonomy" id="588596"/>
    <lineage>
        <taxon>Eukaryota</taxon>
        <taxon>Fungi</taxon>
        <taxon>Fungi incertae sedis</taxon>
        <taxon>Mucoromycota</taxon>
        <taxon>Glomeromycotina</taxon>
        <taxon>Glomeromycetes</taxon>
        <taxon>Glomerales</taxon>
        <taxon>Glomeraceae</taxon>
        <taxon>Rhizophagus</taxon>
    </lineage>
</organism>
<reference evidence="2 3" key="2">
    <citation type="submission" date="2017-10" db="EMBL/GenBank/DDBJ databases">
        <title>Extensive intraspecific genome diversity in a model arbuscular mycorrhizal fungus.</title>
        <authorList>
            <person name="Chen E.C.H."/>
            <person name="Morin E."/>
            <person name="Baudet D."/>
            <person name="Noel J."/>
            <person name="Ndikumana S."/>
            <person name="Charron P."/>
            <person name="St-Onge C."/>
            <person name="Giorgi J."/>
            <person name="Grigoriev I.V."/>
            <person name="Roux C."/>
            <person name="Martin F.M."/>
            <person name="Corradi N."/>
        </authorList>
    </citation>
    <scope>NUCLEOTIDE SEQUENCE [LARGE SCALE GENOMIC DNA]</scope>
    <source>
        <strain evidence="2 3">C2</strain>
    </source>
</reference>
<dbReference type="VEuPathDB" id="FungiDB:RhiirFUN_017227"/>